<dbReference type="EMBL" id="BART01010989">
    <property type="protein sequence ID" value="GAG79395.1"/>
    <property type="molecule type" value="Genomic_DNA"/>
</dbReference>
<organism evidence="1">
    <name type="scientific">marine sediment metagenome</name>
    <dbReference type="NCBI Taxonomy" id="412755"/>
    <lineage>
        <taxon>unclassified sequences</taxon>
        <taxon>metagenomes</taxon>
        <taxon>ecological metagenomes</taxon>
    </lineage>
</organism>
<protein>
    <submittedName>
        <fullName evidence="1">Uncharacterized protein</fullName>
    </submittedName>
</protein>
<evidence type="ECO:0000313" key="1">
    <source>
        <dbReference type="EMBL" id="GAG79395.1"/>
    </source>
</evidence>
<proteinExistence type="predicted"/>
<reference evidence="1" key="1">
    <citation type="journal article" date="2014" name="Front. Microbiol.">
        <title>High frequency of phylogenetically diverse reductive dehalogenase-homologous genes in deep subseafloor sedimentary metagenomes.</title>
        <authorList>
            <person name="Kawai M."/>
            <person name="Futagami T."/>
            <person name="Toyoda A."/>
            <person name="Takaki Y."/>
            <person name="Nishi S."/>
            <person name="Hori S."/>
            <person name="Arai W."/>
            <person name="Tsubouchi T."/>
            <person name="Morono Y."/>
            <person name="Uchiyama I."/>
            <person name="Ito T."/>
            <person name="Fujiyama A."/>
            <person name="Inagaki F."/>
            <person name="Takami H."/>
        </authorList>
    </citation>
    <scope>NUCLEOTIDE SEQUENCE</scope>
    <source>
        <strain evidence="1">Expedition CK06-06</strain>
    </source>
</reference>
<sequence>MANGTAEEVEKMRLKRGWELQPAWHRGAGYGEEWPAFDVDAWLQGMSGEYWPGWTPGFKWPWQTPAGEGFQAPWTSIKPEAPAGEAGMPQGFWASPYEIPPEVLARYDIVYDPDMMAWRIGNIKAGTGMGAQIASWGTISEGGWDYYVGYDAEGNEVAREPLGRTETAEMSEYERE</sequence>
<feature type="non-terminal residue" evidence="1">
    <location>
        <position position="176"/>
    </location>
</feature>
<gene>
    <name evidence="1" type="ORF">S01H4_23628</name>
</gene>
<name>X1AA89_9ZZZZ</name>
<accession>X1AA89</accession>
<dbReference type="AlphaFoldDB" id="X1AA89"/>
<comment type="caution">
    <text evidence="1">The sequence shown here is derived from an EMBL/GenBank/DDBJ whole genome shotgun (WGS) entry which is preliminary data.</text>
</comment>